<evidence type="ECO:0000313" key="9">
    <source>
        <dbReference type="EMBL" id="QKU22206.1"/>
    </source>
</evidence>
<dbReference type="Proteomes" id="UP001242129">
    <property type="component" value="Unassembled WGS sequence"/>
</dbReference>
<dbReference type="EMBL" id="CP054803">
    <property type="protein sequence ID" value="QKU22571.1"/>
    <property type="molecule type" value="Genomic_DNA"/>
</dbReference>
<dbReference type="InterPro" id="IPR012337">
    <property type="entry name" value="RNaseH-like_sf"/>
</dbReference>
<reference evidence="2" key="5">
    <citation type="submission" date="2023-07" db="EMBL/GenBank/DDBJ databases">
        <title>Dynamics of blaOXA-23 gene transmission in Acinetobacter spp. from contaminated veterinary surfaces.</title>
        <authorList>
            <person name="Moreira Da Silva J."/>
            <person name="Menezes J."/>
            <person name="Fernandes L."/>
            <person name="Marques C."/>
            <person name="Amaral A."/>
            <person name="Timofte D."/>
            <person name="Pomba C."/>
        </authorList>
    </citation>
    <scope>NUCLEOTIDE SEQUENCE</scope>
    <source>
        <strain evidence="2">CMVB11Z4A1</strain>
    </source>
</reference>
<evidence type="ECO:0000313" key="18">
    <source>
        <dbReference type="EMBL" id="QXR08014.1"/>
    </source>
</evidence>
<reference evidence="3 22" key="3">
    <citation type="submission" date="2019-11" db="EMBL/GenBank/DDBJ databases">
        <title>FDA dAtabase for Regulatory Grade micrObial Sequences (FDA-ARGOS): Supporting development and validation of Infectious Disease Dx tests.</title>
        <authorList>
            <person name="Patel R."/>
            <person name="Rucinski S."/>
            <person name="Tallon L."/>
            <person name="Sadzewicz L."/>
            <person name="Vavikolanu K."/>
            <person name="Mehta A."/>
            <person name="Aluvathingal J."/>
            <person name="Nadendla S."/>
            <person name="Nandy P."/>
            <person name="Geyer C."/>
            <person name="Yan Y."/>
            <person name="Sichtig H."/>
        </authorList>
    </citation>
    <scope>NUCLEOTIDE SEQUENCE [LARGE SCALE GENOMIC DNA]</scope>
    <source>
        <strain evidence="3 22">FDAARGOS_557</strain>
    </source>
</reference>
<dbReference type="EMBL" id="CP054803">
    <property type="protein sequence ID" value="QKU22344.1"/>
    <property type="molecule type" value="Genomic_DNA"/>
</dbReference>
<dbReference type="Pfam" id="PF01609">
    <property type="entry name" value="DDE_Tnp_1"/>
    <property type="match status" value="1"/>
</dbReference>
<evidence type="ECO:0000313" key="7">
    <source>
        <dbReference type="EMBL" id="QKU21404.1"/>
    </source>
</evidence>
<dbReference type="EMBL" id="CP054803">
    <property type="protein sequence ID" value="QKU20768.1"/>
    <property type="molecule type" value="Genomic_DNA"/>
</dbReference>
<dbReference type="Proteomes" id="UP000509126">
    <property type="component" value="Chromosome"/>
</dbReference>
<dbReference type="PANTHER" id="PTHR33258">
    <property type="entry name" value="TRANSPOSASE INSL FOR INSERTION SEQUENCE ELEMENT IS186A-RELATED"/>
    <property type="match status" value="1"/>
</dbReference>
<evidence type="ECO:0000313" key="3">
    <source>
        <dbReference type="EMBL" id="QKU20117.1"/>
    </source>
</evidence>
<accession>A0A2K8ULF6</accession>
<feature type="domain" description="Transposase IS4-like" evidence="1">
    <location>
        <begin position="64"/>
        <end position="337"/>
    </location>
</feature>
<organism evidence="17 21">
    <name type="scientific">Acinetobacter lwoffii</name>
    <dbReference type="NCBI Taxonomy" id="28090"/>
    <lineage>
        <taxon>Bacteria</taxon>
        <taxon>Pseudomonadati</taxon>
        <taxon>Pseudomonadota</taxon>
        <taxon>Gammaproteobacteria</taxon>
        <taxon>Moraxellales</taxon>
        <taxon>Moraxellaceae</taxon>
        <taxon>Acinetobacter</taxon>
    </lineage>
</organism>
<evidence type="ECO:0000313" key="4">
    <source>
        <dbReference type="EMBL" id="QKU20646.1"/>
    </source>
</evidence>
<dbReference type="EMBL" id="CP078045">
    <property type="protein sequence ID" value="QXR07891.1"/>
    <property type="molecule type" value="Genomic_DNA"/>
</dbReference>
<dbReference type="GO" id="GO:0003677">
    <property type="term" value="F:DNA binding"/>
    <property type="evidence" value="ECO:0007669"/>
    <property type="project" value="InterPro"/>
</dbReference>
<name>A0A2K8ULF6_ACILW</name>
<dbReference type="SUPFAM" id="SSF53098">
    <property type="entry name" value="Ribonuclease H-like"/>
    <property type="match status" value="1"/>
</dbReference>
<dbReference type="EMBL" id="JAUUUS010000094">
    <property type="protein sequence ID" value="MDP1447535.1"/>
    <property type="molecule type" value="Genomic_DNA"/>
</dbReference>
<reference evidence="17" key="2">
    <citation type="journal article" date="2019" name="Nat. Commun.">
        <title>Spatiotemporal dynamics of multidrug resistant bacteria on intensive care unit surfaces.</title>
        <authorList>
            <person name="D'Souza A.W."/>
            <person name="Potter R.F."/>
            <person name="Wallace M."/>
            <person name="Shupe A."/>
            <person name="Patel S."/>
            <person name="Sun X."/>
            <person name="Gul D."/>
            <person name="Kwon J.H."/>
            <person name="Andleeb S."/>
            <person name="Burnham C.D."/>
            <person name="Dantas G."/>
        </authorList>
    </citation>
    <scope>NUCLEOTIDE SEQUENCE</scope>
    <source>
        <strain evidence="17">AL_065</strain>
    </source>
</reference>
<evidence type="ECO:0000313" key="2">
    <source>
        <dbReference type="EMBL" id="MDP1447535.1"/>
    </source>
</evidence>
<reference evidence="17" key="4">
    <citation type="submission" date="2021-06" db="EMBL/GenBank/DDBJ databases">
        <authorList>
            <person name="Diorio-Toth L."/>
        </authorList>
    </citation>
    <scope>NUCLEOTIDE SEQUENCE</scope>
    <source>
        <strain evidence="17">AL_065</strain>
    </source>
</reference>
<dbReference type="EMBL" id="CP078045">
    <property type="protein sequence ID" value="QXR07991.1"/>
    <property type="molecule type" value="Genomic_DNA"/>
</dbReference>
<evidence type="ECO:0000313" key="12">
    <source>
        <dbReference type="EMBL" id="QXR06381.1"/>
    </source>
</evidence>
<dbReference type="GO" id="GO:0004803">
    <property type="term" value="F:transposase activity"/>
    <property type="evidence" value="ECO:0007669"/>
    <property type="project" value="InterPro"/>
</dbReference>
<reference evidence="17" key="1">
    <citation type="submission" date="2018-10" db="EMBL/GenBank/DDBJ databases">
        <authorList>
            <person name="D'Souza A.W."/>
            <person name="Potter R.F."/>
            <person name="Wallace M."/>
            <person name="Shupe A."/>
            <person name="Patel S."/>
            <person name="Sun S."/>
            <person name="Gul D."/>
            <person name="Kwon J.H."/>
            <person name="Andleeb S."/>
            <person name="Burnham C.-A.D."/>
            <person name="Dantas G."/>
        </authorList>
    </citation>
    <scope>NUCLEOTIDE SEQUENCE</scope>
    <source>
        <strain evidence="17">AL_065</strain>
    </source>
</reference>
<gene>
    <name evidence="16" type="ORF">EVX74_002380</name>
    <name evidence="17" type="ORF">EVX74_002950</name>
    <name evidence="18" type="ORF">EVX74_003095</name>
    <name evidence="19" type="ORF">EVX74_003575</name>
    <name evidence="20" type="ORF">EVX74_007165</name>
    <name evidence="12" type="ORF">EVX74_009590</name>
    <name evidence="13" type="ORF">EVX74_011620</name>
    <name evidence="14" type="ORF">EVX74_011660</name>
    <name evidence="15" type="ORF">EVX74_012875</name>
    <name evidence="3" type="ORF">FOB19_00820</name>
    <name evidence="4" type="ORF">FOB19_03910</name>
    <name evidence="5" type="ORF">FOB19_04615</name>
    <name evidence="6" type="ORF">FOB19_05320</name>
    <name evidence="7" type="ORF">FOB19_08295</name>
    <name evidence="8" type="ORF">FOB19_11475</name>
    <name evidence="9" type="ORF">FOB19_12840</name>
    <name evidence="10" type="ORF">FOB19_13635</name>
    <name evidence="11" type="ORF">FOB19_14955</name>
    <name evidence="2" type="ORF">Q8G51_06860</name>
</gene>
<dbReference type="EMBL" id="CP054803">
    <property type="protein sequence ID" value="QKU20646.1"/>
    <property type="molecule type" value="Genomic_DNA"/>
</dbReference>
<evidence type="ECO:0000313" key="5">
    <source>
        <dbReference type="EMBL" id="QKU20768.1"/>
    </source>
</evidence>
<evidence type="ECO:0000313" key="14">
    <source>
        <dbReference type="EMBL" id="QXR06741.1"/>
    </source>
</evidence>
<evidence type="ECO:0000313" key="16">
    <source>
        <dbReference type="EMBL" id="QXR07891.1"/>
    </source>
</evidence>
<dbReference type="EMBL" id="CP078045">
    <property type="protein sequence ID" value="QXR08726.1"/>
    <property type="molecule type" value="Genomic_DNA"/>
</dbReference>
<evidence type="ECO:0000313" key="22">
    <source>
        <dbReference type="Proteomes" id="UP000509126"/>
    </source>
</evidence>
<dbReference type="EMBL" id="CP078045">
    <property type="protein sequence ID" value="QXR06381.1"/>
    <property type="molecule type" value="Genomic_DNA"/>
</dbReference>
<dbReference type="EMBL" id="CP054803">
    <property type="protein sequence ID" value="QKU21966.1"/>
    <property type="molecule type" value="Genomic_DNA"/>
</dbReference>
<protein>
    <submittedName>
        <fullName evidence="17">Transposase</fullName>
    </submittedName>
</protein>
<evidence type="ECO:0000259" key="1">
    <source>
        <dbReference type="Pfam" id="PF01609"/>
    </source>
</evidence>
<proteinExistence type="predicted"/>
<dbReference type="AlphaFoldDB" id="A0A2K8ULF6"/>
<dbReference type="EMBL" id="CP054803">
    <property type="protein sequence ID" value="QKU20117.1"/>
    <property type="molecule type" value="Genomic_DNA"/>
</dbReference>
<dbReference type="GO" id="GO:0006313">
    <property type="term" value="P:DNA transposition"/>
    <property type="evidence" value="ECO:0007669"/>
    <property type="project" value="InterPro"/>
</dbReference>
<dbReference type="EMBL" id="CP078045">
    <property type="protein sequence ID" value="QXR08014.1"/>
    <property type="molecule type" value="Genomic_DNA"/>
</dbReference>
<evidence type="ECO:0000313" key="6">
    <source>
        <dbReference type="EMBL" id="QKU20884.1"/>
    </source>
</evidence>
<dbReference type="EMBL" id="CP078045">
    <property type="protein sequence ID" value="QXR06741.1"/>
    <property type="molecule type" value="Genomic_DNA"/>
</dbReference>
<dbReference type="EMBL" id="CP078045">
    <property type="protein sequence ID" value="QXR06954.1"/>
    <property type="molecule type" value="Genomic_DNA"/>
</dbReference>
<evidence type="ECO:0000313" key="15">
    <source>
        <dbReference type="EMBL" id="QXR06954.1"/>
    </source>
</evidence>
<evidence type="ECO:0000313" key="17">
    <source>
        <dbReference type="EMBL" id="QXR07991.1"/>
    </source>
</evidence>
<evidence type="ECO:0000313" key="21">
    <source>
        <dbReference type="Proteomes" id="UP000293391"/>
    </source>
</evidence>
<sequence>MNPLASLAPAIKDLASAQKSSFATTQAVWRFLNNDKISFSQLNQPIEHLACEQIKASPHQYALIVHDWSQLQYVKHHHKIQRLQRTHQYDSGYELQSSLLVDAASGLPIAPLAQTLSDASGCYSTFSQHSAGRKSHLDSLTEQIKVIEQYPIEKTCVHIIDREGDSIAHLREMSSQGFKWLIRAKEGHRIEHQGKTCKVAEAAERVETQQVQPIAYKGNRHMLHVGETAIRITRAAKPKRNDDSGQRVAPQPGSAIEARLIVAVVKDDQDKTVARWSLISNVPSEITTVEMTTWYYWRWTIECYFKLLKQAGHDIEAWLQTRPEAILRRLLISCMACVLTWRIQRSEDEHHQKIRVFLTRLSGRQQKRGRLESAPALLAGLSILLNTLQLLSEYSIDELNEIATMALGIS</sequence>
<dbReference type="Gene3D" id="3.90.350.10">
    <property type="entry name" value="Transposase Inhibitor Protein From Tn5, Chain A, domain 1"/>
    <property type="match status" value="1"/>
</dbReference>
<evidence type="ECO:0000313" key="20">
    <source>
        <dbReference type="EMBL" id="QXR08726.1"/>
    </source>
</evidence>
<dbReference type="Proteomes" id="UP000293391">
    <property type="component" value="Chromosome"/>
</dbReference>
<evidence type="ECO:0000313" key="13">
    <source>
        <dbReference type="EMBL" id="QXR06735.1"/>
    </source>
</evidence>
<dbReference type="EMBL" id="CP054803">
    <property type="protein sequence ID" value="QKU22206.1"/>
    <property type="molecule type" value="Genomic_DNA"/>
</dbReference>
<dbReference type="EMBL" id="CP054803">
    <property type="protein sequence ID" value="QKU21404.1"/>
    <property type="molecule type" value="Genomic_DNA"/>
</dbReference>
<evidence type="ECO:0000313" key="19">
    <source>
        <dbReference type="EMBL" id="QXR08095.1"/>
    </source>
</evidence>
<evidence type="ECO:0000313" key="8">
    <source>
        <dbReference type="EMBL" id="QKU21966.1"/>
    </source>
</evidence>
<dbReference type="EMBL" id="CP078045">
    <property type="protein sequence ID" value="QXR06735.1"/>
    <property type="molecule type" value="Genomic_DNA"/>
</dbReference>
<dbReference type="EMBL" id="CP078045">
    <property type="protein sequence ID" value="QXR08095.1"/>
    <property type="molecule type" value="Genomic_DNA"/>
</dbReference>
<evidence type="ECO:0000313" key="10">
    <source>
        <dbReference type="EMBL" id="QKU22344.1"/>
    </source>
</evidence>
<dbReference type="EMBL" id="CP054803">
    <property type="protein sequence ID" value="QKU20884.1"/>
    <property type="molecule type" value="Genomic_DNA"/>
</dbReference>
<dbReference type="RefSeq" id="WP_004730312.1">
    <property type="nucleotide sequence ID" value="NZ_CAYTBE010000142.1"/>
</dbReference>
<dbReference type="InterPro" id="IPR002559">
    <property type="entry name" value="Transposase_11"/>
</dbReference>
<dbReference type="PANTHER" id="PTHR33258:SF1">
    <property type="entry name" value="TRANSPOSASE INSL FOR INSERTION SEQUENCE ELEMENT IS186A-RELATED"/>
    <property type="match status" value="1"/>
</dbReference>
<evidence type="ECO:0000313" key="11">
    <source>
        <dbReference type="EMBL" id="QKU22571.1"/>
    </source>
</evidence>